<organism evidence="8">
    <name type="scientific">uncultured Acidimicrobiales bacterium</name>
    <dbReference type="NCBI Taxonomy" id="310071"/>
    <lineage>
        <taxon>Bacteria</taxon>
        <taxon>Bacillati</taxon>
        <taxon>Actinomycetota</taxon>
        <taxon>Acidimicrobiia</taxon>
        <taxon>Acidimicrobiales</taxon>
        <taxon>environmental samples</taxon>
    </lineage>
</organism>
<evidence type="ECO:0000256" key="3">
    <source>
        <dbReference type="ARBA" id="ARBA00023082"/>
    </source>
</evidence>
<reference evidence="8" key="1">
    <citation type="submission" date="2020-02" db="EMBL/GenBank/DDBJ databases">
        <authorList>
            <person name="Meier V. D."/>
        </authorList>
    </citation>
    <scope>NUCLEOTIDE SEQUENCE</scope>
    <source>
        <strain evidence="8">AVDCRST_MAG76</strain>
    </source>
</reference>
<dbReference type="AlphaFoldDB" id="A0A6J4HU27"/>
<keyword evidence="3" id="KW-0731">Sigma factor</keyword>
<dbReference type="InterPro" id="IPR013249">
    <property type="entry name" value="RNA_pol_sigma70_r4_t2"/>
</dbReference>
<evidence type="ECO:0000256" key="4">
    <source>
        <dbReference type="ARBA" id="ARBA00023125"/>
    </source>
</evidence>
<keyword evidence="2" id="KW-0805">Transcription regulation</keyword>
<dbReference type="PANTHER" id="PTHR43133">
    <property type="entry name" value="RNA POLYMERASE ECF-TYPE SIGMA FACTO"/>
    <property type="match status" value="1"/>
</dbReference>
<dbReference type="SUPFAM" id="SSF88946">
    <property type="entry name" value="Sigma2 domain of RNA polymerase sigma factors"/>
    <property type="match status" value="1"/>
</dbReference>
<dbReference type="Pfam" id="PF08281">
    <property type="entry name" value="Sigma70_r4_2"/>
    <property type="match status" value="1"/>
</dbReference>
<dbReference type="InterPro" id="IPR039425">
    <property type="entry name" value="RNA_pol_sigma-70-like"/>
</dbReference>
<dbReference type="GO" id="GO:0016987">
    <property type="term" value="F:sigma factor activity"/>
    <property type="evidence" value="ECO:0007669"/>
    <property type="project" value="UniProtKB-KW"/>
</dbReference>
<comment type="similarity">
    <text evidence="1">Belongs to the sigma-70 factor family. ECF subfamily.</text>
</comment>
<dbReference type="GO" id="GO:0003677">
    <property type="term" value="F:DNA binding"/>
    <property type="evidence" value="ECO:0007669"/>
    <property type="project" value="UniProtKB-KW"/>
</dbReference>
<evidence type="ECO:0000313" key="8">
    <source>
        <dbReference type="EMBL" id="CAA9233841.1"/>
    </source>
</evidence>
<dbReference type="Pfam" id="PF04542">
    <property type="entry name" value="Sigma70_r2"/>
    <property type="match status" value="1"/>
</dbReference>
<dbReference type="InterPro" id="IPR013325">
    <property type="entry name" value="RNA_pol_sigma_r2"/>
</dbReference>
<feature type="domain" description="RNA polymerase sigma-70 region 2" evidence="6">
    <location>
        <begin position="29"/>
        <end position="96"/>
    </location>
</feature>
<dbReference type="InterPro" id="IPR007627">
    <property type="entry name" value="RNA_pol_sigma70_r2"/>
</dbReference>
<evidence type="ECO:0000259" key="6">
    <source>
        <dbReference type="Pfam" id="PF04542"/>
    </source>
</evidence>
<keyword evidence="4" id="KW-0238">DNA-binding</keyword>
<sequence>MAVATAPASRQIRILEEARSGDQRAFGLLLRHHDDRMRALAWRLLCDRDRMDDVLQEAYVKAWRSFASFRHDADFGTWLYRITYNACIDELRRGNRRPTPHDWSVTSEQPAVRAAGPERRAVASDTLARLLASLPDDQRATVVLVDGEGFDNQTAAEMLGVAVGTVASRLSRARATLRAGLREEDR</sequence>
<keyword evidence="5" id="KW-0804">Transcription</keyword>
<dbReference type="Gene3D" id="1.10.1740.10">
    <property type="match status" value="1"/>
</dbReference>
<proteinExistence type="inferred from homology"/>
<protein>
    <submittedName>
        <fullName evidence="8">RNA polymerase ECF-type sigma factor</fullName>
    </submittedName>
</protein>
<feature type="domain" description="RNA polymerase sigma factor 70 region 4 type 2" evidence="7">
    <location>
        <begin position="126"/>
        <end position="177"/>
    </location>
</feature>
<dbReference type="NCBIfam" id="TIGR02937">
    <property type="entry name" value="sigma70-ECF"/>
    <property type="match status" value="1"/>
</dbReference>
<evidence type="ECO:0000256" key="1">
    <source>
        <dbReference type="ARBA" id="ARBA00010641"/>
    </source>
</evidence>
<accession>A0A6J4HU27</accession>
<dbReference type="InterPro" id="IPR036388">
    <property type="entry name" value="WH-like_DNA-bd_sf"/>
</dbReference>
<gene>
    <name evidence="8" type="ORF">AVDCRST_MAG76-1320</name>
</gene>
<dbReference type="Gene3D" id="1.10.10.10">
    <property type="entry name" value="Winged helix-like DNA-binding domain superfamily/Winged helix DNA-binding domain"/>
    <property type="match status" value="1"/>
</dbReference>
<evidence type="ECO:0000256" key="2">
    <source>
        <dbReference type="ARBA" id="ARBA00023015"/>
    </source>
</evidence>
<dbReference type="SUPFAM" id="SSF88659">
    <property type="entry name" value="Sigma3 and sigma4 domains of RNA polymerase sigma factors"/>
    <property type="match status" value="1"/>
</dbReference>
<evidence type="ECO:0000256" key="5">
    <source>
        <dbReference type="ARBA" id="ARBA00023163"/>
    </source>
</evidence>
<evidence type="ECO:0000259" key="7">
    <source>
        <dbReference type="Pfam" id="PF08281"/>
    </source>
</evidence>
<dbReference type="GO" id="GO:0006352">
    <property type="term" value="P:DNA-templated transcription initiation"/>
    <property type="evidence" value="ECO:0007669"/>
    <property type="project" value="InterPro"/>
</dbReference>
<dbReference type="PANTHER" id="PTHR43133:SF8">
    <property type="entry name" value="RNA POLYMERASE SIGMA FACTOR HI_1459-RELATED"/>
    <property type="match status" value="1"/>
</dbReference>
<dbReference type="InterPro" id="IPR014284">
    <property type="entry name" value="RNA_pol_sigma-70_dom"/>
</dbReference>
<dbReference type="CDD" id="cd06171">
    <property type="entry name" value="Sigma70_r4"/>
    <property type="match status" value="1"/>
</dbReference>
<dbReference type="EMBL" id="CADCSZ010000081">
    <property type="protein sequence ID" value="CAA9233841.1"/>
    <property type="molecule type" value="Genomic_DNA"/>
</dbReference>
<name>A0A6J4HU27_9ACTN</name>
<dbReference type="InterPro" id="IPR013324">
    <property type="entry name" value="RNA_pol_sigma_r3/r4-like"/>
</dbReference>